<dbReference type="GO" id="GO:0050821">
    <property type="term" value="P:protein stabilization"/>
    <property type="evidence" value="ECO:0007669"/>
    <property type="project" value="TreeGrafter"/>
</dbReference>
<dbReference type="GO" id="GO:0005829">
    <property type="term" value="C:cytosol"/>
    <property type="evidence" value="ECO:0007669"/>
    <property type="project" value="TreeGrafter"/>
</dbReference>
<dbReference type="AlphaFoldDB" id="A0AAW8QZY6"/>
<dbReference type="RefSeq" id="WP_311361516.1">
    <property type="nucleotide sequence ID" value="NZ_JAVRIE010000003.1"/>
</dbReference>
<dbReference type="PANTHER" id="PTHR35089">
    <property type="entry name" value="CHAPERONE PROTEIN SKP"/>
    <property type="match status" value="1"/>
</dbReference>
<feature type="signal peptide" evidence="3">
    <location>
        <begin position="1"/>
        <end position="25"/>
    </location>
</feature>
<dbReference type="GO" id="GO:0051082">
    <property type="term" value="F:unfolded protein binding"/>
    <property type="evidence" value="ECO:0007669"/>
    <property type="project" value="InterPro"/>
</dbReference>
<comment type="similarity">
    <text evidence="2">Belongs to the skp family.</text>
</comment>
<gene>
    <name evidence="4" type="ORF">RM544_09300</name>
</gene>
<reference evidence="4 5" key="1">
    <citation type="submission" date="2023-09" db="EMBL/GenBank/DDBJ databases">
        <authorList>
            <person name="Rey-Velasco X."/>
        </authorList>
    </citation>
    <scope>NUCLEOTIDE SEQUENCE [LARGE SCALE GENOMIC DNA]</scope>
    <source>
        <strain evidence="4 5">W409</strain>
    </source>
</reference>
<accession>A0AAW8QZY6</accession>
<evidence type="ECO:0000313" key="4">
    <source>
        <dbReference type="EMBL" id="MDT0582738.1"/>
    </source>
</evidence>
<sequence>MKTFTKTLIAGAMLSTALLTTAAQAAEQKIGVVDVQGIVRSLPQYAEIAQLVTGEFKDQIQEVNSQTEEYNFLLQKFQRESATMSDAEKKALEDQIIALQKTLQEKTGPLQQDMQRREQEEQRKLFGLVMQAVNKIAADGEYDVVLNRGTTPFVKPEFDISEQVLEQVNKAQ</sequence>
<dbReference type="SMART" id="SM00935">
    <property type="entry name" value="OmpH"/>
    <property type="match status" value="1"/>
</dbReference>
<dbReference type="InterPro" id="IPR005632">
    <property type="entry name" value="Chaperone_Skp"/>
</dbReference>
<name>A0AAW8QZY6_9ALTE</name>
<comment type="caution">
    <text evidence="4">The sequence shown here is derived from an EMBL/GenBank/DDBJ whole genome shotgun (WGS) entry which is preliminary data.</text>
</comment>
<dbReference type="PIRSF" id="PIRSF002094">
    <property type="entry name" value="OMP26_Skp"/>
    <property type="match status" value="1"/>
</dbReference>
<protein>
    <submittedName>
        <fullName evidence="4">OmpH family outer membrane protein</fullName>
    </submittedName>
</protein>
<dbReference type="SUPFAM" id="SSF111384">
    <property type="entry name" value="OmpH-like"/>
    <property type="match status" value="1"/>
</dbReference>
<dbReference type="Pfam" id="PF03938">
    <property type="entry name" value="OmpH"/>
    <property type="match status" value="1"/>
</dbReference>
<dbReference type="Proteomes" id="UP001249020">
    <property type="component" value="Unassembled WGS sequence"/>
</dbReference>
<feature type="chain" id="PRO_5043925449" evidence="3">
    <location>
        <begin position="26"/>
        <end position="172"/>
    </location>
</feature>
<dbReference type="InterPro" id="IPR024930">
    <property type="entry name" value="Skp_dom_sf"/>
</dbReference>
<dbReference type="EMBL" id="JAVRIE010000003">
    <property type="protein sequence ID" value="MDT0582738.1"/>
    <property type="molecule type" value="Genomic_DNA"/>
</dbReference>
<keyword evidence="5" id="KW-1185">Reference proteome</keyword>
<dbReference type="PANTHER" id="PTHR35089:SF1">
    <property type="entry name" value="CHAPERONE PROTEIN SKP"/>
    <property type="match status" value="1"/>
</dbReference>
<keyword evidence="1 3" id="KW-0732">Signal</keyword>
<organism evidence="4 5">
    <name type="scientific">Brumicola blandensis</name>
    <dbReference type="NCBI Taxonomy" id="3075611"/>
    <lineage>
        <taxon>Bacteria</taxon>
        <taxon>Pseudomonadati</taxon>
        <taxon>Pseudomonadota</taxon>
        <taxon>Gammaproteobacteria</taxon>
        <taxon>Alteromonadales</taxon>
        <taxon>Alteromonadaceae</taxon>
        <taxon>Brumicola</taxon>
    </lineage>
</organism>
<evidence type="ECO:0000256" key="3">
    <source>
        <dbReference type="SAM" id="SignalP"/>
    </source>
</evidence>
<evidence type="ECO:0000256" key="1">
    <source>
        <dbReference type="ARBA" id="ARBA00022729"/>
    </source>
</evidence>
<evidence type="ECO:0000256" key="2">
    <source>
        <dbReference type="PIRNR" id="PIRNR002094"/>
    </source>
</evidence>
<proteinExistence type="inferred from homology"/>
<evidence type="ECO:0000313" key="5">
    <source>
        <dbReference type="Proteomes" id="UP001249020"/>
    </source>
</evidence>
<dbReference type="Gene3D" id="3.30.910.20">
    <property type="entry name" value="Skp domain"/>
    <property type="match status" value="1"/>
</dbReference>